<protein>
    <recommendedName>
        <fullName evidence="1">Insecticide toxin TcdB middle/C-terminal domain-containing protein</fullName>
    </recommendedName>
</protein>
<name>A0A0P7BHB1_9HYPO</name>
<organism evidence="2 3">
    <name type="scientific">Neonectria ditissima</name>
    <dbReference type="NCBI Taxonomy" id="78410"/>
    <lineage>
        <taxon>Eukaryota</taxon>
        <taxon>Fungi</taxon>
        <taxon>Dikarya</taxon>
        <taxon>Ascomycota</taxon>
        <taxon>Pezizomycotina</taxon>
        <taxon>Sordariomycetes</taxon>
        <taxon>Hypocreomycetidae</taxon>
        <taxon>Hypocreales</taxon>
        <taxon>Nectriaceae</taxon>
        <taxon>Neonectria</taxon>
    </lineage>
</organism>
<sequence>MVHTGAAEISLVPERTFGRPLISTVLPDFNGSLARRRAFAALKGLQLREEVYGLDGSPNVDVPYSVQEQTFDISFLQEPQKPKQAGVTRVTPRETVSLLYERERGNPRMEQTLVLERNEFGSVRRSLLVLHGCAKSLITNESKREIQESSVAVLTETAYTNLITDDRSFPKPQIASTRAEHILNFRTTGLISFKDVQNNPVEMLRNMNGVNRENPVRVV</sequence>
<gene>
    <name evidence="2" type="ORF">AK830_g6750</name>
</gene>
<evidence type="ECO:0000259" key="1">
    <source>
        <dbReference type="Pfam" id="PF12255"/>
    </source>
</evidence>
<dbReference type="STRING" id="78410.A0A0P7BHB1"/>
<evidence type="ECO:0000313" key="3">
    <source>
        <dbReference type="Proteomes" id="UP000050424"/>
    </source>
</evidence>
<evidence type="ECO:0000313" key="2">
    <source>
        <dbReference type="EMBL" id="KPM39833.1"/>
    </source>
</evidence>
<dbReference type="Proteomes" id="UP000050424">
    <property type="component" value="Unassembled WGS sequence"/>
</dbReference>
<accession>A0A0P7BHB1</accession>
<proteinExistence type="predicted"/>
<dbReference type="AlphaFoldDB" id="A0A0P7BHB1"/>
<dbReference type="Pfam" id="PF12255">
    <property type="entry name" value="TcdB_toxin_midC"/>
    <property type="match status" value="1"/>
</dbReference>
<dbReference type="EMBL" id="LKCW01000097">
    <property type="protein sequence ID" value="KPM39833.1"/>
    <property type="molecule type" value="Genomic_DNA"/>
</dbReference>
<dbReference type="InterPro" id="IPR022044">
    <property type="entry name" value="TcdB_toxin_mid/C"/>
</dbReference>
<comment type="caution">
    <text evidence="2">The sequence shown here is derived from an EMBL/GenBank/DDBJ whole genome shotgun (WGS) entry which is preliminary data.</text>
</comment>
<keyword evidence="3" id="KW-1185">Reference proteome</keyword>
<dbReference type="OrthoDB" id="5426877at2759"/>
<reference evidence="2 3" key="1">
    <citation type="submission" date="2015-09" db="EMBL/GenBank/DDBJ databases">
        <title>Draft genome of a European isolate of the apple canker pathogen Neonectria ditissima.</title>
        <authorList>
            <person name="Gomez-Cortecero A."/>
            <person name="Harrison R.J."/>
            <person name="Armitage A.D."/>
        </authorList>
    </citation>
    <scope>NUCLEOTIDE SEQUENCE [LARGE SCALE GENOMIC DNA]</scope>
    <source>
        <strain evidence="2 3">R09/05</strain>
    </source>
</reference>
<feature type="domain" description="Insecticide toxin TcdB middle/C-terminal" evidence="1">
    <location>
        <begin position="40"/>
        <end position="133"/>
    </location>
</feature>